<gene>
    <name evidence="2" type="ORF">GCM10023333_40620</name>
</gene>
<evidence type="ECO:0000313" key="3">
    <source>
        <dbReference type="Proteomes" id="UP001499988"/>
    </source>
</evidence>
<dbReference type="Proteomes" id="UP001499988">
    <property type="component" value="Unassembled WGS sequence"/>
</dbReference>
<feature type="signal peptide" evidence="1">
    <location>
        <begin position="1"/>
        <end position="23"/>
    </location>
</feature>
<sequence>MKWLYLFTSFLFLAACSSTTPVANLNKVTPEFIASEEVYIKNSDYHSLIELYKYQLENGENLHLRIKLVDSYVHAGDIDSALFHMEALPDDSKPINLNFTKAQAFFHNHQLQKAELHLQKELKAFPKNAQAYNLFGVVLAYQGDYVDARRQLNQARSLHFSDITIINNLAMLDILESRFDDAVKRLMPIYDNGLANKKVKTNLLVALAMTNVDHPFTELANEQFKYVDQSQIRHEINRLFSNRESVAP</sequence>
<proteinExistence type="predicted"/>
<dbReference type="Gene3D" id="1.25.40.10">
    <property type="entry name" value="Tetratricopeptide repeat domain"/>
    <property type="match status" value="1"/>
</dbReference>
<organism evidence="2 3">
    <name type="scientific">Ferrimonas pelagia</name>
    <dbReference type="NCBI Taxonomy" id="1177826"/>
    <lineage>
        <taxon>Bacteria</taxon>
        <taxon>Pseudomonadati</taxon>
        <taxon>Pseudomonadota</taxon>
        <taxon>Gammaproteobacteria</taxon>
        <taxon>Alteromonadales</taxon>
        <taxon>Ferrimonadaceae</taxon>
        <taxon>Ferrimonas</taxon>
    </lineage>
</organism>
<name>A0ABP9FJZ0_9GAMM</name>
<dbReference type="RefSeq" id="WP_345337351.1">
    <property type="nucleotide sequence ID" value="NZ_BAABJZ010000106.1"/>
</dbReference>
<dbReference type="SUPFAM" id="SSF48452">
    <property type="entry name" value="TPR-like"/>
    <property type="match status" value="1"/>
</dbReference>
<keyword evidence="3" id="KW-1185">Reference proteome</keyword>
<dbReference type="EMBL" id="BAABJZ010000106">
    <property type="protein sequence ID" value="GAA4902424.1"/>
    <property type="molecule type" value="Genomic_DNA"/>
</dbReference>
<protein>
    <submittedName>
        <fullName evidence="2">Uncharacterized protein</fullName>
    </submittedName>
</protein>
<keyword evidence="1" id="KW-0732">Signal</keyword>
<evidence type="ECO:0000256" key="1">
    <source>
        <dbReference type="SAM" id="SignalP"/>
    </source>
</evidence>
<comment type="caution">
    <text evidence="2">The sequence shown here is derived from an EMBL/GenBank/DDBJ whole genome shotgun (WGS) entry which is preliminary data.</text>
</comment>
<evidence type="ECO:0000313" key="2">
    <source>
        <dbReference type="EMBL" id="GAA4902424.1"/>
    </source>
</evidence>
<reference evidence="3" key="1">
    <citation type="journal article" date="2019" name="Int. J. Syst. Evol. Microbiol.">
        <title>The Global Catalogue of Microorganisms (GCM) 10K type strain sequencing project: providing services to taxonomists for standard genome sequencing and annotation.</title>
        <authorList>
            <consortium name="The Broad Institute Genomics Platform"/>
            <consortium name="The Broad Institute Genome Sequencing Center for Infectious Disease"/>
            <person name="Wu L."/>
            <person name="Ma J."/>
        </authorList>
    </citation>
    <scope>NUCLEOTIDE SEQUENCE [LARGE SCALE GENOMIC DNA]</scope>
    <source>
        <strain evidence="3">JCM 18401</strain>
    </source>
</reference>
<dbReference type="InterPro" id="IPR011990">
    <property type="entry name" value="TPR-like_helical_dom_sf"/>
</dbReference>
<dbReference type="PROSITE" id="PS51257">
    <property type="entry name" value="PROKAR_LIPOPROTEIN"/>
    <property type="match status" value="1"/>
</dbReference>
<feature type="chain" id="PRO_5046382245" evidence="1">
    <location>
        <begin position="24"/>
        <end position="248"/>
    </location>
</feature>
<accession>A0ABP9FJZ0</accession>